<reference evidence="2 3" key="1">
    <citation type="submission" date="2019-07" db="EMBL/GenBank/DDBJ databases">
        <title>Finished genome of Venturia effusa.</title>
        <authorList>
            <person name="Young C.A."/>
            <person name="Cox M.P."/>
            <person name="Ganley A.R.D."/>
            <person name="David W.J."/>
        </authorList>
    </citation>
    <scope>NUCLEOTIDE SEQUENCE [LARGE SCALE GENOMIC DNA]</scope>
    <source>
        <strain evidence="3">albino</strain>
    </source>
</reference>
<accession>A0A517KVR8</accession>
<keyword evidence="3" id="KW-1185">Reference proteome</keyword>
<feature type="compositionally biased region" description="Pro residues" evidence="1">
    <location>
        <begin position="45"/>
        <end position="57"/>
    </location>
</feature>
<feature type="compositionally biased region" description="Low complexity" evidence="1">
    <location>
        <begin position="102"/>
        <end position="116"/>
    </location>
</feature>
<protein>
    <submittedName>
        <fullName evidence="2">Uncharacterized protein</fullName>
    </submittedName>
</protein>
<feature type="compositionally biased region" description="Pro residues" evidence="1">
    <location>
        <begin position="76"/>
        <end position="101"/>
    </location>
</feature>
<dbReference type="AlphaFoldDB" id="A0A517KVR8"/>
<dbReference type="STRING" id="50376.A0A517KVR8"/>
<proteinExistence type="predicted"/>
<sequence length="166" mass="18402">MCLFTIKEEEDIYVPARRVDRYRREERTYRASSPHRSSSRVIVAAPPPPPAIIPARPPSVRVPTPVAKALPPPQPVPVFVEPPPAPAPAPAPPAPPPPAPPSVHYVHVSPRSSVSSDGHSDYRYERREVKVERMCMETQGLHRDTGEDKEVAAGADTTKRRTIERM</sequence>
<dbReference type="Proteomes" id="UP000316270">
    <property type="component" value="Chromosome 1"/>
</dbReference>
<feature type="region of interest" description="Disordered" evidence="1">
    <location>
        <begin position="76"/>
        <end position="123"/>
    </location>
</feature>
<gene>
    <name evidence="2" type="ORF">FKW77_001088</name>
</gene>
<name>A0A517KVR8_9PEZI</name>
<dbReference type="EMBL" id="CP042185">
    <property type="protein sequence ID" value="QDS67483.1"/>
    <property type="molecule type" value="Genomic_DNA"/>
</dbReference>
<organism evidence="2 3">
    <name type="scientific">Venturia effusa</name>
    <dbReference type="NCBI Taxonomy" id="50376"/>
    <lineage>
        <taxon>Eukaryota</taxon>
        <taxon>Fungi</taxon>
        <taxon>Dikarya</taxon>
        <taxon>Ascomycota</taxon>
        <taxon>Pezizomycotina</taxon>
        <taxon>Dothideomycetes</taxon>
        <taxon>Pleosporomycetidae</taxon>
        <taxon>Venturiales</taxon>
        <taxon>Venturiaceae</taxon>
        <taxon>Venturia</taxon>
    </lineage>
</organism>
<feature type="region of interest" description="Disordered" evidence="1">
    <location>
        <begin position="24"/>
        <end position="57"/>
    </location>
</feature>
<evidence type="ECO:0000313" key="3">
    <source>
        <dbReference type="Proteomes" id="UP000316270"/>
    </source>
</evidence>
<evidence type="ECO:0000256" key="1">
    <source>
        <dbReference type="SAM" id="MobiDB-lite"/>
    </source>
</evidence>
<evidence type="ECO:0000313" key="2">
    <source>
        <dbReference type="EMBL" id="QDS67483.1"/>
    </source>
</evidence>
<feature type="region of interest" description="Disordered" evidence="1">
    <location>
        <begin position="138"/>
        <end position="166"/>
    </location>
</feature>